<dbReference type="GO" id="GO:0008688">
    <property type="term" value="F:3-(3-hydroxyphenyl)propionate hydroxylase activity"/>
    <property type="evidence" value="ECO:0007669"/>
    <property type="project" value="TreeGrafter"/>
</dbReference>
<dbReference type="GO" id="GO:0071949">
    <property type="term" value="F:FAD binding"/>
    <property type="evidence" value="ECO:0007669"/>
    <property type="project" value="InterPro"/>
</dbReference>
<name>A0A840MN52_9PROT</name>
<proteinExistence type="predicted"/>
<evidence type="ECO:0000313" key="4">
    <source>
        <dbReference type="Proteomes" id="UP000575898"/>
    </source>
</evidence>
<keyword evidence="3" id="KW-0503">Monooxygenase</keyword>
<feature type="domain" description="FAD-binding" evidence="2">
    <location>
        <begin position="6"/>
        <end position="348"/>
    </location>
</feature>
<organism evidence="3 4">
    <name type="scientific">Chitinivorax tropicus</name>
    <dbReference type="NCBI Taxonomy" id="714531"/>
    <lineage>
        <taxon>Bacteria</taxon>
        <taxon>Pseudomonadati</taxon>
        <taxon>Pseudomonadota</taxon>
        <taxon>Betaproteobacteria</taxon>
        <taxon>Chitinivorax</taxon>
    </lineage>
</organism>
<dbReference type="InterPro" id="IPR002938">
    <property type="entry name" value="FAD-bd"/>
</dbReference>
<evidence type="ECO:0000313" key="3">
    <source>
        <dbReference type="EMBL" id="MBB5017613.1"/>
    </source>
</evidence>
<accession>A0A840MN52</accession>
<sequence length="385" mass="42815">MKQDKIDVLINGCGIGGAVLAYALGRQGYRVAVVEQASRERNLNGADLLKPAGIQVLDDLGLLPATLAHGGRVRHEVEVFHDGELMATIDYRYINERGYFILIPCEHLRRMVLQQIESQLPNVRLLYQTRVTDVEYSEPDHISNVTLSDGQQLHPQVVVGCDGVSSMVRRWLGVQSNRQVYDEPMYFATFPLTTSVDQRNRLYIDSGRGLAYFYPVARDQTRLVICFPREEARTLLQDTSGEALRTRLRTFVSSASDDAIAMVTDTRDFKGIPIGSVNIDRYHGGNMVLLGDAIHTVHPITGQGMNLAIEDAGCLSSLLDQYFQGQITLPTALAAYQQERHPINGGVVEYGHRLASSFHDHRCFAANFNLHLQGSGRNPAMFNAA</sequence>
<dbReference type="GO" id="GO:0019622">
    <property type="term" value="P:3-(3-hydroxy)phenylpropionate catabolic process"/>
    <property type="evidence" value="ECO:0007669"/>
    <property type="project" value="TreeGrafter"/>
</dbReference>
<dbReference type="Gene3D" id="3.30.9.10">
    <property type="entry name" value="D-Amino Acid Oxidase, subunit A, domain 2"/>
    <property type="match status" value="2"/>
</dbReference>
<reference evidence="3 4" key="1">
    <citation type="submission" date="2020-08" db="EMBL/GenBank/DDBJ databases">
        <title>Genomic Encyclopedia of Type Strains, Phase IV (KMG-IV): sequencing the most valuable type-strain genomes for metagenomic binning, comparative biology and taxonomic classification.</title>
        <authorList>
            <person name="Goeker M."/>
        </authorList>
    </citation>
    <scope>NUCLEOTIDE SEQUENCE [LARGE SCALE GENOMIC DNA]</scope>
    <source>
        <strain evidence="3 4">DSM 27165</strain>
    </source>
</reference>
<keyword evidence="4" id="KW-1185">Reference proteome</keyword>
<gene>
    <name evidence="3" type="ORF">HNQ59_000882</name>
</gene>
<dbReference type="PRINTS" id="PR00420">
    <property type="entry name" value="RNGMNOXGNASE"/>
</dbReference>
<dbReference type="SUPFAM" id="SSF51905">
    <property type="entry name" value="FAD/NAD(P)-binding domain"/>
    <property type="match status" value="1"/>
</dbReference>
<dbReference type="EMBL" id="JACHHY010000004">
    <property type="protein sequence ID" value="MBB5017613.1"/>
    <property type="molecule type" value="Genomic_DNA"/>
</dbReference>
<dbReference type="Proteomes" id="UP000575898">
    <property type="component" value="Unassembled WGS sequence"/>
</dbReference>
<protein>
    <submittedName>
        <fullName evidence="3">HQNO biosynthesis monooxygenase PqsL</fullName>
    </submittedName>
</protein>
<dbReference type="PANTHER" id="PTHR43476">
    <property type="entry name" value="3-(3-HYDROXY-PHENYL)PROPIONATE/3-HYDROXYCINNAMIC ACID HYDROXYLASE"/>
    <property type="match status" value="1"/>
</dbReference>
<dbReference type="Gene3D" id="3.50.50.60">
    <property type="entry name" value="FAD/NAD(P)-binding domain"/>
    <property type="match status" value="1"/>
</dbReference>
<dbReference type="InterPro" id="IPR050631">
    <property type="entry name" value="PheA/TfdB_FAD_monoxygenase"/>
</dbReference>
<keyword evidence="1" id="KW-0560">Oxidoreductase</keyword>
<dbReference type="NCBIfam" id="NF005452">
    <property type="entry name" value="PRK07045.1"/>
    <property type="match status" value="1"/>
</dbReference>
<dbReference type="PANTHER" id="PTHR43476:SF3">
    <property type="entry name" value="FAD-BINDING MONOOXYGENASE"/>
    <property type="match status" value="1"/>
</dbReference>
<dbReference type="InterPro" id="IPR036188">
    <property type="entry name" value="FAD/NAD-bd_sf"/>
</dbReference>
<dbReference type="RefSeq" id="WP_184035695.1">
    <property type="nucleotide sequence ID" value="NZ_JACHHY010000004.1"/>
</dbReference>
<evidence type="ECO:0000256" key="1">
    <source>
        <dbReference type="ARBA" id="ARBA00023002"/>
    </source>
</evidence>
<dbReference type="AlphaFoldDB" id="A0A840MN52"/>
<evidence type="ECO:0000259" key="2">
    <source>
        <dbReference type="Pfam" id="PF01494"/>
    </source>
</evidence>
<dbReference type="Pfam" id="PF01494">
    <property type="entry name" value="FAD_binding_3"/>
    <property type="match status" value="1"/>
</dbReference>
<comment type="caution">
    <text evidence="3">The sequence shown here is derived from an EMBL/GenBank/DDBJ whole genome shotgun (WGS) entry which is preliminary data.</text>
</comment>